<dbReference type="AlphaFoldDB" id="A0A8X6UA75"/>
<reference evidence="2" key="1">
    <citation type="submission" date="2020-08" db="EMBL/GenBank/DDBJ databases">
        <title>Multicomponent nature underlies the extraordinary mechanical properties of spider dragline silk.</title>
        <authorList>
            <person name="Kono N."/>
            <person name="Nakamura H."/>
            <person name="Mori M."/>
            <person name="Yoshida Y."/>
            <person name="Ohtoshi R."/>
            <person name="Malay A.D."/>
            <person name="Moran D.A.P."/>
            <person name="Tomita M."/>
            <person name="Numata K."/>
            <person name="Arakawa K."/>
        </authorList>
    </citation>
    <scope>NUCLEOTIDE SEQUENCE</scope>
</reference>
<name>A0A8X6UA75_NEPPI</name>
<keyword evidence="3" id="KW-1185">Reference proteome</keyword>
<proteinExistence type="predicted"/>
<protein>
    <submittedName>
        <fullName evidence="2">Uncharacterized protein</fullName>
    </submittedName>
</protein>
<organism evidence="2 3">
    <name type="scientific">Nephila pilipes</name>
    <name type="common">Giant wood spider</name>
    <name type="synonym">Nephila maculata</name>
    <dbReference type="NCBI Taxonomy" id="299642"/>
    <lineage>
        <taxon>Eukaryota</taxon>
        <taxon>Metazoa</taxon>
        <taxon>Ecdysozoa</taxon>
        <taxon>Arthropoda</taxon>
        <taxon>Chelicerata</taxon>
        <taxon>Arachnida</taxon>
        <taxon>Araneae</taxon>
        <taxon>Araneomorphae</taxon>
        <taxon>Entelegynae</taxon>
        <taxon>Araneoidea</taxon>
        <taxon>Nephilidae</taxon>
        <taxon>Nephila</taxon>
    </lineage>
</organism>
<feature type="compositionally biased region" description="Polar residues" evidence="1">
    <location>
        <begin position="19"/>
        <end position="31"/>
    </location>
</feature>
<dbReference type="EMBL" id="BMAW01075419">
    <property type="protein sequence ID" value="GFT96917.1"/>
    <property type="molecule type" value="Genomic_DNA"/>
</dbReference>
<evidence type="ECO:0000313" key="3">
    <source>
        <dbReference type="Proteomes" id="UP000887013"/>
    </source>
</evidence>
<accession>A0A8X6UA75</accession>
<evidence type="ECO:0000256" key="1">
    <source>
        <dbReference type="SAM" id="MobiDB-lite"/>
    </source>
</evidence>
<comment type="caution">
    <text evidence="2">The sequence shown here is derived from an EMBL/GenBank/DDBJ whole genome shotgun (WGS) entry which is preliminary data.</text>
</comment>
<sequence length="96" mass="11193">METYNDMQNEMDYNDDTKSTISSITVNSDYPSSSCQRRKIIEKEIQRLATRRVCTKSSLAFHMKYQLDGSDKQIKFVSNVLEETNKELDSRMNTLP</sequence>
<evidence type="ECO:0000313" key="2">
    <source>
        <dbReference type="EMBL" id="GFT96917.1"/>
    </source>
</evidence>
<feature type="region of interest" description="Disordered" evidence="1">
    <location>
        <begin position="1"/>
        <end position="31"/>
    </location>
</feature>
<gene>
    <name evidence="2" type="ORF">NPIL_169341</name>
</gene>
<dbReference type="Proteomes" id="UP000887013">
    <property type="component" value="Unassembled WGS sequence"/>
</dbReference>